<dbReference type="SMART" id="SM00095">
    <property type="entry name" value="TR_THY"/>
    <property type="match status" value="1"/>
</dbReference>
<dbReference type="GO" id="GO:0016887">
    <property type="term" value="F:ATP hydrolysis activity"/>
    <property type="evidence" value="ECO:0007669"/>
    <property type="project" value="InterPro"/>
</dbReference>
<evidence type="ECO:0000256" key="10">
    <source>
        <dbReference type="ARBA" id="ARBA00022737"/>
    </source>
</evidence>
<dbReference type="GO" id="GO:0051604">
    <property type="term" value="P:protein maturation"/>
    <property type="evidence" value="ECO:0007669"/>
    <property type="project" value="UniProtKB-ARBA"/>
</dbReference>
<feature type="compositionally biased region" description="Basic and acidic residues" evidence="28">
    <location>
        <begin position="405"/>
        <end position="417"/>
    </location>
</feature>
<dbReference type="EMBL" id="QNUK01000021">
    <property type="protein sequence ID" value="KAF5907553.1"/>
    <property type="molecule type" value="Genomic_DNA"/>
</dbReference>
<dbReference type="InterPro" id="IPR014001">
    <property type="entry name" value="Helicase_ATP-bd"/>
</dbReference>
<dbReference type="Gene3D" id="2.40.50.90">
    <property type="match status" value="1"/>
</dbReference>
<comment type="similarity">
    <text evidence="4">In the N-terminal section; belongs to the AAA ATPase family.</text>
</comment>
<keyword evidence="14" id="KW-0378">Hydrolase</keyword>
<dbReference type="Pfam" id="PF00576">
    <property type="entry name" value="Transthyretin"/>
    <property type="match status" value="1"/>
</dbReference>
<dbReference type="PRINTS" id="PR00189">
    <property type="entry name" value="TRNSTHYRETIN"/>
</dbReference>
<feature type="domain" description="Helicase ATP-binding" evidence="30">
    <location>
        <begin position="611"/>
        <end position="734"/>
    </location>
</feature>
<keyword evidence="25" id="KW-0469">Meiosis</keyword>
<evidence type="ECO:0000256" key="5">
    <source>
        <dbReference type="ARBA" id="ARBA00012552"/>
    </source>
</evidence>
<evidence type="ECO:0000256" key="25">
    <source>
        <dbReference type="ARBA" id="ARBA00023254"/>
    </source>
</evidence>
<dbReference type="FunFam" id="1.10.8.60:FF:000019">
    <property type="entry name" value="AFG3-like AAA ATPase 2"/>
    <property type="match status" value="1"/>
</dbReference>
<evidence type="ECO:0000256" key="20">
    <source>
        <dbReference type="ARBA" id="ARBA00022989"/>
    </source>
</evidence>
<dbReference type="OrthoDB" id="249932at2759"/>
<dbReference type="InterPro" id="IPR007052">
    <property type="entry name" value="CS_dom"/>
</dbReference>
<dbReference type="PROSITE" id="PS51203">
    <property type="entry name" value="CS"/>
    <property type="match status" value="1"/>
</dbReference>
<feature type="region of interest" description="Disordered" evidence="28">
    <location>
        <begin position="458"/>
        <end position="487"/>
    </location>
</feature>
<evidence type="ECO:0000256" key="22">
    <source>
        <dbReference type="ARBA" id="ARBA00023128"/>
    </source>
</evidence>
<feature type="non-terminal residue" evidence="32">
    <location>
        <position position="2085"/>
    </location>
</feature>
<protein>
    <recommendedName>
        <fullName evidence="5">RNA helicase</fullName>
        <ecNumber evidence="5">3.6.4.13</ecNumber>
    </recommendedName>
</protein>
<dbReference type="InterPro" id="IPR005936">
    <property type="entry name" value="FtsH"/>
</dbReference>
<evidence type="ECO:0000256" key="16">
    <source>
        <dbReference type="ARBA" id="ARBA00022833"/>
    </source>
</evidence>
<evidence type="ECO:0000256" key="17">
    <source>
        <dbReference type="ARBA" id="ARBA00022840"/>
    </source>
</evidence>
<dbReference type="GO" id="GO:0051321">
    <property type="term" value="P:meiotic cell cycle"/>
    <property type="evidence" value="ECO:0007669"/>
    <property type="project" value="UniProtKB-KW"/>
</dbReference>
<accession>A0A8J4UG79</accession>
<feature type="domain" description="Tudor" evidence="29">
    <location>
        <begin position="159"/>
        <end position="221"/>
    </location>
</feature>
<dbReference type="SUPFAM" id="SSF63748">
    <property type="entry name" value="Tudor/PWWP/MBT"/>
    <property type="match status" value="2"/>
</dbReference>
<dbReference type="InterPro" id="IPR011546">
    <property type="entry name" value="Pept_M41_FtsH_extracell"/>
</dbReference>
<comment type="catalytic activity">
    <reaction evidence="26">
        <text>ATP + H2O = ADP + phosphate + H(+)</text>
        <dbReference type="Rhea" id="RHEA:13065"/>
        <dbReference type="ChEBI" id="CHEBI:15377"/>
        <dbReference type="ChEBI" id="CHEBI:15378"/>
        <dbReference type="ChEBI" id="CHEBI:30616"/>
        <dbReference type="ChEBI" id="CHEBI:43474"/>
        <dbReference type="ChEBI" id="CHEBI:456216"/>
        <dbReference type="EC" id="3.6.4.13"/>
    </reaction>
</comment>
<evidence type="ECO:0000256" key="8">
    <source>
        <dbReference type="ARBA" id="ARBA00022692"/>
    </source>
</evidence>
<comment type="similarity">
    <text evidence="3">In the C-terminal section; belongs to the peptidase M41 family.</text>
</comment>
<evidence type="ECO:0000256" key="3">
    <source>
        <dbReference type="ARBA" id="ARBA00010044"/>
    </source>
</evidence>
<dbReference type="InterPro" id="IPR002999">
    <property type="entry name" value="Tudor"/>
</dbReference>
<dbReference type="PROSITE" id="PS00674">
    <property type="entry name" value="AAA"/>
    <property type="match status" value="1"/>
</dbReference>
<evidence type="ECO:0000256" key="12">
    <source>
        <dbReference type="ARBA" id="ARBA00022782"/>
    </source>
</evidence>
<dbReference type="SMART" id="SM00333">
    <property type="entry name" value="TUDOR"/>
    <property type="match status" value="2"/>
</dbReference>
<keyword evidence="12" id="KW-0221">Differentiation</keyword>
<evidence type="ECO:0000256" key="7">
    <source>
        <dbReference type="ARBA" id="ARBA00022670"/>
    </source>
</evidence>
<keyword evidence="15 32" id="KW-0347">Helicase</keyword>
<dbReference type="CDD" id="cd19501">
    <property type="entry name" value="RecA-like_FtsH"/>
    <property type="match status" value="1"/>
</dbReference>
<evidence type="ECO:0000259" key="30">
    <source>
        <dbReference type="PROSITE" id="PS51192"/>
    </source>
</evidence>
<dbReference type="GO" id="GO:0004222">
    <property type="term" value="F:metalloendopeptidase activity"/>
    <property type="evidence" value="ECO:0007669"/>
    <property type="project" value="InterPro"/>
</dbReference>
<dbReference type="FunFam" id="1.20.58.760:FF:000003">
    <property type="entry name" value="AFG3-like AAA ATPase 2"/>
    <property type="match status" value="1"/>
</dbReference>
<dbReference type="GO" id="GO:0031047">
    <property type="term" value="P:regulatory ncRNA-mediated gene silencing"/>
    <property type="evidence" value="ECO:0007669"/>
    <property type="project" value="UniProtKB-KW"/>
</dbReference>
<dbReference type="InterPro" id="IPR000642">
    <property type="entry name" value="Peptidase_M41"/>
</dbReference>
<comment type="catalytic activity">
    <reaction evidence="27">
        <text>ATP + H2O = ADP + phosphate + H(+)</text>
        <dbReference type="Rhea" id="RHEA:13065"/>
        <dbReference type="ChEBI" id="CHEBI:15377"/>
        <dbReference type="ChEBI" id="CHEBI:15378"/>
        <dbReference type="ChEBI" id="CHEBI:30616"/>
        <dbReference type="ChEBI" id="CHEBI:43474"/>
        <dbReference type="ChEBI" id="CHEBI:456216"/>
    </reaction>
    <physiologicalReaction direction="left-to-right" evidence="27">
        <dbReference type="Rhea" id="RHEA:13066"/>
    </physiologicalReaction>
</comment>
<dbReference type="Gene3D" id="3.40.1690.20">
    <property type="match status" value="1"/>
</dbReference>
<sequence length="2085" mass="231834">MDSPLVTHVQNTADGVPAARMAISLHRLDSQMAIWNLITTGTTEENGYCSGLITRQDFTVGMYKLRFETGQYWESLGQTSFYPYVEGFAVCQRCLQMDVGAVLELAVIKVENPGCIWGQPVKGPGVQVESPQDYENLQVKMNLFYHSVTLDVQKVKLSSLEQGQVCVVFWPAIKSWCRARVESLFLGSANSQATCILVDHGEHVVVSTDDLRAPLDKFLQLPFRVLRFKLSRIHPLKLKVPLCNETAELVPSSHWDSSATKYLHNLLQASELVEAVICETHDDCIAIELYLTIRSVKICVNDDLVVKRFACFTSEKAEGDQGEGVHHAPVCLTWDIFSNPQHILKMNGGWKVMSAPSHLLTRKSKKEAVYAYSPVTAVESAITTGTISAIENAKSNGQEVCGGHDTNEVPKNPEEGYIKTGDFEESCTENTESILAEQLSEKLNLFRCLKFLNPSSDSDLSTKHDVHEDNKKDLRTSDETAEVQNDLSSTSVIPKVQKESAFTQEKISIKDQFSCARLLQLLNPDPINPDSESLGDNVACCDSSKTGVLVHSVIPINPCSTLMQAPITEHFHKFLLRRKYKGPGLPGSYCWPSVAQGFDTVLICHSGDDLLSYIPPLLSQLQLASLVNASPAHTGPIAVIVCPGREKVESVLELLEESKAAVNLHPAAVLVGVGKDEAKQTKIQNNCQLLVTTPFSLVRLLEVQFFFFQRLCHLILDEAHELFSRAPEQMTIILQHYQKVVSRPERMCVQQLVAVGSRWCRELETVVQNYMFNPCIIITVPEEAALYGGVQQTILMCLDCNKTSVLLGSLDFSPSVPQKTLLITNSAEEVEHVYKALSNTAAFSLKVHEGLTYQFDFVIGQWRKDIGPGTQIILVTTNECLKALGIRDATCVVHYGFPSSPKLFGSRMFCMVENFKNLSYKNHSEGLSPASRSVLLLSEQNVRHVFGVLRYLKRTDTPLPPELLQTAHKVQQAKEQRKAERALCSYMKSMGFCRDSAVCPDRHTVNKILDSPQHPDSGTILVLPLYIKTASVYYGRIVDQKENGFEKLAAEMKSHYAKGGLFTTDVVEGGFYAVQEGDVYHRVCVTMVPDKGDRLFSSVTVRFVDEGRVQEVKSHQLLQLPLEFQNLPGQAVEIILCRAQPIDGEMDWNPKVTRAISQKIKGKIHHAKVVMCLGNTIWVDPMVCMTRMPGLKILINEYNVHAEIAATGMGNTNPQHLELLKLLCQGEKTSAVVEFSESNGCECEVVSLEQRIHTVEEVLASQVKAGMHIAESTDTEYCEPLQNFQNTNQVTESNRGQISVEGSIDAEHLVRCADLTSLPQDWTPALSNGSVEADHEFNNEVLHTGCRQDIAAPKSFHPQIKWFQEENSVTLKIKLTNPMMQKCEFFSDRVLYSAYLNRQRYCANLELHSDISTEQCSWKMICSEPVIKLVKKKKGEWKSLLKYKSAFVSYDFDHIEVEEISPLNDGKPRGPERQSSGEGGKKGGKRDWKSRLQQGDIPWDDNDFRYMAVTVAGVASVLLYLYFNDPGNEITWKDFVHRYLARGQVEGLEVINKQFVRVVLVPGAEGSDGSYVWFNIGSVDTFERNLEVAHYELGLEPSNRVPVVYRSKSDGSFIKSIIPTLLLIGFLLFTLRRAAMGGGAGGGKGRGLFGMSDSPAKMMKDNIDVKFKDVAGCEEAKLEILEFVNFLKNPQQYQDLGAKIPKGAVLSGPPGTGKTLLAKATAGEANVPFITVNGSEFLEMFVGVGPARVRDMFSMARKNAPCILFIDEIDAVGRKRGGGNFGGQSEQENTLNQLLVEMDGFNSSTNVVVLAGTNRPDILDPALMRPGRFDRQIYIGPPDIKGRASIFKVHLRPLKLDQNLDPDALARKMAASTPGFTGADIANVCNEAALIAARHLSGAVNGKHFEHAIDRVIGGLEKKTQVLQPTEKKTVAYHEAGHAIVGWFLEHADPLLKVSIIPRGKGLGYAQYLPKEQYLYTREQLFDRMCMMLGGRVAEEVFFGRITTGAQDDLKKITQSAYAQIVQFGMSEKVGQLSFDLPRRGDMVMEKPYSEATAELIDQEVRELVDKAYQTTLTLIKEKRDLVEK</sequence>
<dbReference type="NCBIfam" id="TIGR01241">
    <property type="entry name" value="FtsH_fam"/>
    <property type="match status" value="1"/>
</dbReference>
<evidence type="ECO:0000313" key="32">
    <source>
        <dbReference type="EMBL" id="KAF5907553.1"/>
    </source>
</evidence>
<reference evidence="32" key="1">
    <citation type="submission" date="2020-07" db="EMBL/GenBank/DDBJ databases">
        <title>Clarias magur genome sequencing, assembly and annotation.</title>
        <authorList>
            <person name="Kushwaha B."/>
            <person name="Kumar R."/>
            <person name="Das P."/>
            <person name="Joshi C.G."/>
            <person name="Kumar D."/>
            <person name="Nagpure N.S."/>
            <person name="Pandey M."/>
            <person name="Agarwal S."/>
            <person name="Srivastava S."/>
            <person name="Singh M."/>
            <person name="Sahoo L."/>
            <person name="Jayasankar P."/>
            <person name="Meher P.K."/>
            <person name="Koringa P.G."/>
            <person name="Iquebal M.A."/>
            <person name="Das S.P."/>
            <person name="Bit A."/>
            <person name="Patnaik S."/>
            <person name="Patel N."/>
            <person name="Shah T.M."/>
            <person name="Hinsu A."/>
            <person name="Jena J.K."/>
        </authorList>
    </citation>
    <scope>NUCLEOTIDE SEQUENCE</scope>
    <source>
        <strain evidence="32">CIFAMagur01</strain>
        <tissue evidence="32">Testis</tissue>
    </source>
</reference>
<dbReference type="GO" id="GO:0005745">
    <property type="term" value="C:m-AAA complex"/>
    <property type="evidence" value="ECO:0007669"/>
    <property type="project" value="UniProtKB-ARBA"/>
</dbReference>
<feature type="domain" description="CS" evidence="31">
    <location>
        <begin position="1355"/>
        <end position="1441"/>
    </location>
</feature>
<feature type="compositionally biased region" description="Basic and acidic residues" evidence="28">
    <location>
        <begin position="1479"/>
        <end position="1488"/>
    </location>
</feature>
<dbReference type="InterPro" id="IPR041569">
    <property type="entry name" value="AAA_lid_3"/>
</dbReference>
<evidence type="ECO:0000256" key="23">
    <source>
        <dbReference type="ARBA" id="ARBA00023136"/>
    </source>
</evidence>
<dbReference type="SUPFAM" id="SSF140990">
    <property type="entry name" value="FtsH protease domain-like"/>
    <property type="match status" value="1"/>
</dbReference>
<dbReference type="InterPro" id="IPR003959">
    <property type="entry name" value="ATPase_AAA_core"/>
</dbReference>
<feature type="compositionally biased region" description="Basic and acidic residues" evidence="28">
    <location>
        <begin position="460"/>
        <end position="478"/>
    </location>
</feature>
<dbReference type="Pfam" id="PF00567">
    <property type="entry name" value="TUDOR"/>
    <property type="match status" value="2"/>
</dbReference>
<dbReference type="GO" id="GO:0006508">
    <property type="term" value="P:proteolysis"/>
    <property type="evidence" value="ECO:0007669"/>
    <property type="project" value="UniProtKB-KW"/>
</dbReference>
<dbReference type="Gene3D" id="2.30.30.140">
    <property type="match status" value="2"/>
</dbReference>
<keyword evidence="7" id="KW-0645">Protease</keyword>
<comment type="subcellular location">
    <subcellularLocation>
        <location evidence="2">Mitochondrion inner membrane</location>
        <topology evidence="2">Multi-pass membrane protein</topology>
    </subcellularLocation>
</comment>
<keyword evidence="24" id="KW-0943">RNA-mediated gene silencing</keyword>
<dbReference type="CDD" id="cd06463">
    <property type="entry name" value="p23_like"/>
    <property type="match status" value="1"/>
</dbReference>
<keyword evidence="33" id="KW-1185">Reference proteome</keyword>
<dbReference type="EC" id="3.6.4.13" evidence="5"/>
<dbReference type="Pfam" id="PF04969">
    <property type="entry name" value="CS"/>
    <property type="match status" value="1"/>
</dbReference>
<evidence type="ECO:0000256" key="21">
    <source>
        <dbReference type="ARBA" id="ARBA00023049"/>
    </source>
</evidence>
<dbReference type="InterPro" id="IPR000895">
    <property type="entry name" value="Transthyretin/HIU_hydrolase"/>
</dbReference>
<dbReference type="Pfam" id="PF17862">
    <property type="entry name" value="AAA_lid_3"/>
    <property type="match status" value="1"/>
</dbReference>
<feature type="region of interest" description="Disordered" evidence="28">
    <location>
        <begin position="398"/>
        <end position="418"/>
    </location>
</feature>
<dbReference type="Pfam" id="PF00004">
    <property type="entry name" value="AAA"/>
    <property type="match status" value="1"/>
</dbReference>
<dbReference type="PANTHER" id="PTHR22655:SF2">
    <property type="entry name" value="ATP-DEPENDENT RNA HELICASE TDRD12-RELATED"/>
    <property type="match status" value="1"/>
</dbReference>
<keyword evidence="18" id="KW-0744">Spermatogenesis</keyword>
<evidence type="ECO:0000256" key="13">
    <source>
        <dbReference type="ARBA" id="ARBA00022792"/>
    </source>
</evidence>
<evidence type="ECO:0000256" key="2">
    <source>
        <dbReference type="ARBA" id="ARBA00004448"/>
    </source>
</evidence>
<evidence type="ECO:0000259" key="31">
    <source>
        <dbReference type="PROSITE" id="PS51203"/>
    </source>
</evidence>
<evidence type="ECO:0000256" key="26">
    <source>
        <dbReference type="ARBA" id="ARBA00047984"/>
    </source>
</evidence>
<dbReference type="GO" id="GO:0008270">
    <property type="term" value="F:zinc ion binding"/>
    <property type="evidence" value="ECO:0007669"/>
    <property type="project" value="InterPro"/>
</dbReference>
<dbReference type="InterPro" id="IPR027417">
    <property type="entry name" value="P-loop_NTPase"/>
</dbReference>
<dbReference type="InterPro" id="IPR035437">
    <property type="entry name" value="SNase_OB-fold_sf"/>
</dbReference>
<evidence type="ECO:0000256" key="1">
    <source>
        <dbReference type="ARBA" id="ARBA00001947"/>
    </source>
</evidence>
<dbReference type="FunFam" id="3.40.1690.20:FF:000001">
    <property type="entry name" value="AFG3-like AAA ATPase 2"/>
    <property type="match status" value="1"/>
</dbReference>
<dbReference type="Pfam" id="PF01434">
    <property type="entry name" value="Peptidase_M41"/>
    <property type="match status" value="1"/>
</dbReference>
<comment type="caution">
    <text evidence="32">The sequence shown here is derived from an EMBL/GenBank/DDBJ whole genome shotgun (WGS) entry which is preliminary data.</text>
</comment>
<dbReference type="Pfam" id="PF06480">
    <property type="entry name" value="FtsH_ext"/>
    <property type="match status" value="1"/>
</dbReference>
<evidence type="ECO:0000256" key="6">
    <source>
        <dbReference type="ARBA" id="ARBA00022473"/>
    </source>
</evidence>
<dbReference type="GO" id="GO:0003724">
    <property type="term" value="F:RNA helicase activity"/>
    <property type="evidence" value="ECO:0007669"/>
    <property type="project" value="UniProtKB-EC"/>
</dbReference>
<dbReference type="InterPro" id="IPR036817">
    <property type="entry name" value="Transthyretin/HIU_hydrolase_sf"/>
</dbReference>
<dbReference type="Pfam" id="PF00270">
    <property type="entry name" value="DEAD"/>
    <property type="match status" value="1"/>
</dbReference>
<dbReference type="Proteomes" id="UP000727407">
    <property type="component" value="Unassembled WGS sequence"/>
</dbReference>
<keyword evidence="22" id="KW-0496">Mitochondrion</keyword>
<evidence type="ECO:0000256" key="18">
    <source>
        <dbReference type="ARBA" id="ARBA00022871"/>
    </source>
</evidence>
<dbReference type="GO" id="GO:0004176">
    <property type="term" value="F:ATP-dependent peptidase activity"/>
    <property type="evidence" value="ECO:0007669"/>
    <property type="project" value="InterPro"/>
</dbReference>
<organism evidence="32 33">
    <name type="scientific">Clarias magur</name>
    <name type="common">Asian catfish</name>
    <name type="synonym">Macropteronotus magur</name>
    <dbReference type="NCBI Taxonomy" id="1594786"/>
    <lineage>
        <taxon>Eukaryota</taxon>
        <taxon>Metazoa</taxon>
        <taxon>Chordata</taxon>
        <taxon>Craniata</taxon>
        <taxon>Vertebrata</taxon>
        <taxon>Euteleostomi</taxon>
        <taxon>Actinopterygii</taxon>
        <taxon>Neopterygii</taxon>
        <taxon>Teleostei</taxon>
        <taxon>Ostariophysi</taxon>
        <taxon>Siluriformes</taxon>
        <taxon>Clariidae</taxon>
        <taxon>Clarias</taxon>
    </lineage>
</organism>
<dbReference type="PANTHER" id="PTHR22655">
    <property type="entry name" value="ATP-DEPENDENT RNA HELICASE TDRD12-RELATED"/>
    <property type="match status" value="1"/>
</dbReference>
<dbReference type="Gene3D" id="1.20.58.760">
    <property type="entry name" value="Peptidase M41"/>
    <property type="match status" value="1"/>
</dbReference>
<evidence type="ECO:0000256" key="19">
    <source>
        <dbReference type="ARBA" id="ARBA00022946"/>
    </source>
</evidence>
<dbReference type="InterPro" id="IPR011545">
    <property type="entry name" value="DEAD/DEAH_box_helicase_dom"/>
</dbReference>
<dbReference type="HAMAP" id="MF_01458">
    <property type="entry name" value="FtsH"/>
    <property type="match status" value="1"/>
</dbReference>
<evidence type="ECO:0000259" key="29">
    <source>
        <dbReference type="PROSITE" id="PS50304"/>
    </source>
</evidence>
<dbReference type="FunFam" id="3.40.50.300:FF:001416">
    <property type="entry name" value="Tudor domain containing 12"/>
    <property type="match status" value="1"/>
</dbReference>
<evidence type="ECO:0000256" key="11">
    <source>
        <dbReference type="ARBA" id="ARBA00022741"/>
    </source>
</evidence>
<dbReference type="Gene3D" id="3.40.50.300">
    <property type="entry name" value="P-loop containing nucleotide triphosphate hydrolases"/>
    <property type="match status" value="3"/>
</dbReference>
<dbReference type="CDD" id="cd20435">
    <property type="entry name" value="Tudor_TDRD12_rpt2"/>
    <property type="match status" value="1"/>
</dbReference>
<dbReference type="GO" id="GO:0003676">
    <property type="term" value="F:nucleic acid binding"/>
    <property type="evidence" value="ECO:0007669"/>
    <property type="project" value="InterPro"/>
</dbReference>
<evidence type="ECO:0000256" key="9">
    <source>
        <dbReference type="ARBA" id="ARBA00022723"/>
    </source>
</evidence>
<dbReference type="InterPro" id="IPR008978">
    <property type="entry name" value="HSP20-like_chaperone"/>
</dbReference>
<dbReference type="InterPro" id="IPR003593">
    <property type="entry name" value="AAA+_ATPase"/>
</dbReference>
<dbReference type="InterPro" id="IPR037219">
    <property type="entry name" value="Peptidase_M41-like"/>
</dbReference>
<dbReference type="GO" id="GO:0005524">
    <property type="term" value="F:ATP binding"/>
    <property type="evidence" value="ECO:0007669"/>
    <property type="project" value="UniProtKB-KW"/>
</dbReference>
<dbReference type="GO" id="GO:0042078">
    <property type="term" value="P:germ-line stem cell division"/>
    <property type="evidence" value="ECO:0007669"/>
    <property type="project" value="TreeGrafter"/>
</dbReference>
<keyword evidence="9" id="KW-0479">Metal-binding</keyword>
<dbReference type="GO" id="GO:0007283">
    <property type="term" value="P:spermatogenesis"/>
    <property type="evidence" value="ECO:0007669"/>
    <property type="project" value="UniProtKB-KW"/>
</dbReference>
<keyword evidence="19" id="KW-0809">Transit peptide</keyword>
<dbReference type="SUPFAM" id="SSF49764">
    <property type="entry name" value="HSP20-like chaperones"/>
    <property type="match status" value="1"/>
</dbReference>
<dbReference type="SMART" id="SM00382">
    <property type="entry name" value="AAA"/>
    <property type="match status" value="1"/>
</dbReference>
<keyword evidence="23" id="KW-0472">Membrane</keyword>
<dbReference type="FunFam" id="3.40.50.300:FF:000001">
    <property type="entry name" value="ATP-dependent zinc metalloprotease FtsH"/>
    <property type="match status" value="1"/>
</dbReference>
<dbReference type="Gene3D" id="2.60.40.180">
    <property type="entry name" value="Transthyretin/hydroxyisourate hydrolase domain"/>
    <property type="match status" value="1"/>
</dbReference>
<gene>
    <name evidence="32" type="primary">tdrd12</name>
    <name evidence="32" type="ORF">DAT39_002747</name>
</gene>
<dbReference type="Gene3D" id="2.60.40.790">
    <property type="match status" value="1"/>
</dbReference>
<name>A0A8J4UG79_CLAMG</name>
<evidence type="ECO:0000313" key="33">
    <source>
        <dbReference type="Proteomes" id="UP000727407"/>
    </source>
</evidence>
<keyword evidence="6" id="KW-0217">Developmental protein</keyword>
<dbReference type="SUPFAM" id="SSF49472">
    <property type="entry name" value="Transthyretin (synonym: prealbumin)"/>
    <property type="match status" value="1"/>
</dbReference>
<comment type="cofactor">
    <cofactor evidence="1">
        <name>Zn(2+)</name>
        <dbReference type="ChEBI" id="CHEBI:29105"/>
    </cofactor>
</comment>
<evidence type="ECO:0000256" key="28">
    <source>
        <dbReference type="SAM" id="MobiDB-lite"/>
    </source>
</evidence>
<dbReference type="PROSITE" id="PS50304">
    <property type="entry name" value="TUDOR"/>
    <property type="match status" value="1"/>
</dbReference>
<keyword evidence="10" id="KW-0677">Repeat</keyword>
<keyword evidence="21" id="KW-0482">Metalloprotease</keyword>
<dbReference type="InterPro" id="IPR003960">
    <property type="entry name" value="ATPase_AAA_CS"/>
</dbReference>
<dbReference type="SUPFAM" id="SSF52540">
    <property type="entry name" value="P-loop containing nucleoside triphosphate hydrolases"/>
    <property type="match status" value="3"/>
</dbReference>
<evidence type="ECO:0000256" key="4">
    <source>
        <dbReference type="ARBA" id="ARBA00010550"/>
    </source>
</evidence>
<evidence type="ECO:0000256" key="27">
    <source>
        <dbReference type="ARBA" id="ARBA00048778"/>
    </source>
</evidence>
<keyword evidence="16" id="KW-0862">Zinc</keyword>
<keyword evidence="17" id="KW-0067">ATP-binding</keyword>
<feature type="region of interest" description="Disordered" evidence="28">
    <location>
        <begin position="1461"/>
        <end position="1488"/>
    </location>
</feature>
<evidence type="ECO:0000256" key="24">
    <source>
        <dbReference type="ARBA" id="ARBA00023158"/>
    </source>
</evidence>
<keyword evidence="13" id="KW-0999">Mitochondrion inner membrane</keyword>
<dbReference type="PROSITE" id="PS51192">
    <property type="entry name" value="HELICASE_ATP_BIND_1"/>
    <property type="match status" value="1"/>
</dbReference>
<dbReference type="InterPro" id="IPR023416">
    <property type="entry name" value="Transthyretin/HIU_hydrolase_d"/>
</dbReference>
<evidence type="ECO:0000256" key="15">
    <source>
        <dbReference type="ARBA" id="ARBA00022806"/>
    </source>
</evidence>
<evidence type="ECO:0000256" key="14">
    <source>
        <dbReference type="ARBA" id="ARBA00022801"/>
    </source>
</evidence>
<keyword evidence="11" id="KW-0547">Nucleotide-binding</keyword>
<keyword evidence="20" id="KW-1133">Transmembrane helix</keyword>
<keyword evidence="8" id="KW-0812">Transmembrane</keyword>
<dbReference type="Gene3D" id="1.10.8.60">
    <property type="match status" value="1"/>
</dbReference>
<proteinExistence type="inferred from homology"/>